<reference evidence="2" key="1">
    <citation type="submission" date="2020-08" db="EMBL/GenBank/DDBJ databases">
        <title>Multicomponent nature underlies the extraordinary mechanical properties of spider dragline silk.</title>
        <authorList>
            <person name="Kono N."/>
            <person name="Nakamura H."/>
            <person name="Mori M."/>
            <person name="Yoshida Y."/>
            <person name="Ohtoshi R."/>
            <person name="Malay A.D."/>
            <person name="Moran D.A.P."/>
            <person name="Tomita M."/>
            <person name="Numata K."/>
            <person name="Arakawa K."/>
        </authorList>
    </citation>
    <scope>NUCLEOTIDE SEQUENCE</scope>
</reference>
<gene>
    <name evidence="2" type="ORF">NPIL_296811</name>
</gene>
<feature type="region of interest" description="Disordered" evidence="1">
    <location>
        <begin position="68"/>
        <end position="90"/>
    </location>
</feature>
<sequence length="90" mass="9965">MQAVYNIPPNQESICIKTKPRILKEGSTRVMTRPQLTTQPDAPHNLNQKCPQEISTSLFSTLRSVREEISPDHPGRAQKRQMGVGVAGGI</sequence>
<evidence type="ECO:0000313" key="3">
    <source>
        <dbReference type="Proteomes" id="UP000887013"/>
    </source>
</evidence>
<proteinExistence type="predicted"/>
<feature type="compositionally biased region" description="Polar residues" evidence="1">
    <location>
        <begin position="34"/>
        <end position="49"/>
    </location>
</feature>
<feature type="region of interest" description="Disordered" evidence="1">
    <location>
        <begin position="26"/>
        <end position="49"/>
    </location>
</feature>
<evidence type="ECO:0000256" key="1">
    <source>
        <dbReference type="SAM" id="MobiDB-lite"/>
    </source>
</evidence>
<comment type="caution">
    <text evidence="2">The sequence shown here is derived from an EMBL/GenBank/DDBJ whole genome shotgun (WGS) entry which is preliminary data.</text>
</comment>
<accession>A0A8X6UBK6</accession>
<dbReference type="Proteomes" id="UP000887013">
    <property type="component" value="Unassembled WGS sequence"/>
</dbReference>
<evidence type="ECO:0000313" key="2">
    <source>
        <dbReference type="EMBL" id="GFU01424.1"/>
    </source>
</evidence>
<dbReference type="EMBL" id="BMAW01123000">
    <property type="protein sequence ID" value="GFU01424.1"/>
    <property type="molecule type" value="Genomic_DNA"/>
</dbReference>
<name>A0A8X6UBK6_NEPPI</name>
<protein>
    <submittedName>
        <fullName evidence="2">Uncharacterized protein</fullName>
    </submittedName>
</protein>
<dbReference type="AlphaFoldDB" id="A0A8X6UBK6"/>
<keyword evidence="3" id="KW-1185">Reference proteome</keyword>
<dbReference type="OrthoDB" id="10372018at2759"/>
<organism evidence="2 3">
    <name type="scientific">Nephila pilipes</name>
    <name type="common">Giant wood spider</name>
    <name type="synonym">Nephila maculata</name>
    <dbReference type="NCBI Taxonomy" id="299642"/>
    <lineage>
        <taxon>Eukaryota</taxon>
        <taxon>Metazoa</taxon>
        <taxon>Ecdysozoa</taxon>
        <taxon>Arthropoda</taxon>
        <taxon>Chelicerata</taxon>
        <taxon>Arachnida</taxon>
        <taxon>Araneae</taxon>
        <taxon>Araneomorphae</taxon>
        <taxon>Entelegynae</taxon>
        <taxon>Araneoidea</taxon>
        <taxon>Nephilidae</taxon>
        <taxon>Nephila</taxon>
    </lineage>
</organism>